<dbReference type="EMBL" id="JABBNU010000013">
    <property type="protein sequence ID" value="NMM50457.1"/>
    <property type="molecule type" value="Genomic_DNA"/>
</dbReference>
<proteinExistence type="inferred from homology"/>
<evidence type="ECO:0000256" key="2">
    <source>
        <dbReference type="ARBA" id="ARBA00022603"/>
    </source>
</evidence>
<gene>
    <name evidence="6" type="ORF">HH304_18755</name>
</gene>
<dbReference type="GO" id="GO:0008173">
    <property type="term" value="F:RNA methyltransferase activity"/>
    <property type="evidence" value="ECO:0007669"/>
    <property type="project" value="InterPro"/>
</dbReference>
<dbReference type="InterPro" id="IPR001537">
    <property type="entry name" value="SpoU_MeTrfase"/>
</dbReference>
<dbReference type="CDD" id="cd18109">
    <property type="entry name" value="SpoU-like_RNA-MTase"/>
    <property type="match status" value="1"/>
</dbReference>
<dbReference type="Pfam" id="PF22435">
    <property type="entry name" value="MRM3-like_sub_bind"/>
    <property type="match status" value="1"/>
</dbReference>
<keyword evidence="2 6" id="KW-0489">Methyltransferase</keyword>
<dbReference type="Gene3D" id="3.30.1330.30">
    <property type="match status" value="1"/>
</dbReference>
<dbReference type="GO" id="GO:0006396">
    <property type="term" value="P:RNA processing"/>
    <property type="evidence" value="ECO:0007669"/>
    <property type="project" value="InterPro"/>
</dbReference>
<protein>
    <submittedName>
        <fullName evidence="6">RNA methyltransferase</fullName>
    </submittedName>
</protein>
<dbReference type="Pfam" id="PF00588">
    <property type="entry name" value="SpoU_methylase"/>
    <property type="match status" value="1"/>
</dbReference>
<dbReference type="GO" id="GO:0003723">
    <property type="term" value="F:RNA binding"/>
    <property type="evidence" value="ECO:0007669"/>
    <property type="project" value="InterPro"/>
</dbReference>
<evidence type="ECO:0000256" key="1">
    <source>
        <dbReference type="ARBA" id="ARBA00007228"/>
    </source>
</evidence>
<dbReference type="Gene3D" id="3.40.1280.10">
    <property type="match status" value="1"/>
</dbReference>
<dbReference type="GO" id="GO:0032259">
    <property type="term" value="P:methylation"/>
    <property type="evidence" value="ECO:0007669"/>
    <property type="project" value="UniProtKB-KW"/>
</dbReference>
<comment type="similarity">
    <text evidence="1">Belongs to the class IV-like SAM-binding methyltransferase superfamily. RNA methyltransferase TrmH family.</text>
</comment>
<evidence type="ECO:0000259" key="4">
    <source>
        <dbReference type="Pfam" id="PF00588"/>
    </source>
</evidence>
<dbReference type="InterPro" id="IPR051259">
    <property type="entry name" value="rRNA_Methyltransferase"/>
</dbReference>
<accession>A0A848J1M0</accession>
<dbReference type="RefSeq" id="WP_169684824.1">
    <property type="nucleotide sequence ID" value="NZ_JABBNU010000013.1"/>
</dbReference>
<evidence type="ECO:0000313" key="6">
    <source>
        <dbReference type="EMBL" id="NMM50457.1"/>
    </source>
</evidence>
<feature type="domain" description="MRM3-like substrate binding" evidence="5">
    <location>
        <begin position="5"/>
        <end position="81"/>
    </location>
</feature>
<feature type="domain" description="tRNA/rRNA methyltransferase SpoU type" evidence="4">
    <location>
        <begin position="107"/>
        <end position="242"/>
    </location>
</feature>
<keyword evidence="7" id="KW-1185">Reference proteome</keyword>
<dbReference type="SUPFAM" id="SSF75217">
    <property type="entry name" value="alpha/beta knot"/>
    <property type="match status" value="1"/>
</dbReference>
<dbReference type="InterPro" id="IPR053888">
    <property type="entry name" value="MRM3-like_sub_bind"/>
</dbReference>
<dbReference type="SUPFAM" id="SSF55315">
    <property type="entry name" value="L30e-like"/>
    <property type="match status" value="1"/>
</dbReference>
<sequence length="251" mass="27778">MLSKNAVKRIKQLQLKKYRKKTQRFLVEGAKNISELLHSNVKIEKLYVTSSFFNTLNDSFTKKIGDKLEIVKDSELPGISTYQTNNAGVAIAEIPDQNLAKDYSGWTLLLDDIRDPGNLGTIIRIADWYGFRNVICSLESADFYNPKVISATMGSFTRVTVNYQDLVEVISNSPEKVVYGAFLGGDNIHELKQIPDQGFLVIGNESHGISQGIEKLCTNKITIPGAEGAESLNAAIATGIICDNIFRLKSK</sequence>
<dbReference type="Proteomes" id="UP000559010">
    <property type="component" value="Unassembled WGS sequence"/>
</dbReference>
<dbReference type="PANTHER" id="PTHR43191:SF2">
    <property type="entry name" value="RRNA METHYLTRANSFERASE 3, MITOCHONDRIAL"/>
    <property type="match status" value="1"/>
</dbReference>
<dbReference type="InterPro" id="IPR029064">
    <property type="entry name" value="Ribosomal_eL30-like_sf"/>
</dbReference>
<evidence type="ECO:0000256" key="3">
    <source>
        <dbReference type="ARBA" id="ARBA00022679"/>
    </source>
</evidence>
<dbReference type="InterPro" id="IPR029028">
    <property type="entry name" value="Alpha/beta_knot_MTases"/>
</dbReference>
<dbReference type="AlphaFoldDB" id="A0A848J1M0"/>
<organism evidence="6 7">
    <name type="scientific">Marinigracilibium pacificum</name>
    <dbReference type="NCBI Taxonomy" id="2729599"/>
    <lineage>
        <taxon>Bacteria</taxon>
        <taxon>Pseudomonadati</taxon>
        <taxon>Bacteroidota</taxon>
        <taxon>Cytophagia</taxon>
        <taxon>Cytophagales</taxon>
        <taxon>Flammeovirgaceae</taxon>
        <taxon>Marinigracilibium</taxon>
    </lineage>
</organism>
<evidence type="ECO:0000313" key="7">
    <source>
        <dbReference type="Proteomes" id="UP000559010"/>
    </source>
</evidence>
<comment type="caution">
    <text evidence="6">The sequence shown here is derived from an EMBL/GenBank/DDBJ whole genome shotgun (WGS) entry which is preliminary data.</text>
</comment>
<dbReference type="PANTHER" id="PTHR43191">
    <property type="entry name" value="RRNA METHYLTRANSFERASE 3"/>
    <property type="match status" value="1"/>
</dbReference>
<keyword evidence="3 6" id="KW-0808">Transferase</keyword>
<evidence type="ECO:0000259" key="5">
    <source>
        <dbReference type="Pfam" id="PF22435"/>
    </source>
</evidence>
<dbReference type="InterPro" id="IPR029026">
    <property type="entry name" value="tRNA_m1G_MTases_N"/>
</dbReference>
<name>A0A848J1M0_9BACT</name>
<reference evidence="6 7" key="1">
    <citation type="submission" date="2020-04" db="EMBL/GenBank/DDBJ databases">
        <title>Flammeovirgaceae bacterium KN852 isolated from deep sea.</title>
        <authorList>
            <person name="Zhang D.-C."/>
        </authorList>
    </citation>
    <scope>NUCLEOTIDE SEQUENCE [LARGE SCALE GENOMIC DNA]</scope>
    <source>
        <strain evidence="6 7">KN852</strain>
    </source>
</reference>